<dbReference type="PANTHER" id="PTHR34190:SF10">
    <property type="entry name" value="TERNARY COMPLEX FACTOR MIP1 LEUCINE-ZIPPER DOMAIN-CONTAINING PROTEIN"/>
    <property type="match status" value="1"/>
</dbReference>
<feature type="region of interest" description="Disordered" evidence="1">
    <location>
        <begin position="149"/>
        <end position="169"/>
    </location>
</feature>
<dbReference type="Proteomes" id="UP000827889">
    <property type="component" value="Chromosome 8"/>
</dbReference>
<proteinExistence type="predicted"/>
<protein>
    <submittedName>
        <fullName evidence="3">Uncharacterized protein LOC115745408 isoform X1</fullName>
    </submittedName>
</protein>
<feature type="compositionally biased region" description="Basic and acidic residues" evidence="1">
    <location>
        <begin position="151"/>
        <end position="160"/>
    </location>
</feature>
<gene>
    <name evidence="3" type="primary">LOC115745408</name>
</gene>
<dbReference type="GeneID" id="115745408"/>
<keyword evidence="2" id="KW-1185">Reference proteome</keyword>
<dbReference type="AlphaFoldDB" id="A0A8B8PPT2"/>
<accession>A0A8B8PPT2</accession>
<evidence type="ECO:0000256" key="1">
    <source>
        <dbReference type="SAM" id="MobiDB-lite"/>
    </source>
</evidence>
<sequence>MFRREWRLEHPNYILAKNLKSLQTKYMEEEGEKSPAPALSVLQRIDRLGHLLQALEERQNSSARYPSGLAVEKIRTKEQDHCKAISSALEEAHHKGTLMDRVAMLEDRVLQLSLEIEVGNISKSSYSVVPTTTEKVDHCTSELAVVATESADSKEHRQENPHALSTQEKGCADEEACVEKTKIAGSQKGKRRSMLGRSNCFVWWSRLGC</sequence>
<dbReference type="RefSeq" id="XP_030536796.1">
    <property type="nucleotide sequence ID" value="XM_030680936.2"/>
</dbReference>
<organism evidence="2 3">
    <name type="scientific">Rhodamnia argentea</name>
    <dbReference type="NCBI Taxonomy" id="178133"/>
    <lineage>
        <taxon>Eukaryota</taxon>
        <taxon>Viridiplantae</taxon>
        <taxon>Streptophyta</taxon>
        <taxon>Embryophyta</taxon>
        <taxon>Tracheophyta</taxon>
        <taxon>Spermatophyta</taxon>
        <taxon>Magnoliopsida</taxon>
        <taxon>eudicotyledons</taxon>
        <taxon>Gunneridae</taxon>
        <taxon>Pentapetalae</taxon>
        <taxon>rosids</taxon>
        <taxon>malvids</taxon>
        <taxon>Myrtales</taxon>
        <taxon>Myrtaceae</taxon>
        <taxon>Myrtoideae</taxon>
        <taxon>Myrteae</taxon>
        <taxon>Australasian group</taxon>
        <taxon>Rhodamnia</taxon>
    </lineage>
</organism>
<evidence type="ECO:0000313" key="3">
    <source>
        <dbReference type="RefSeq" id="XP_030536796.1"/>
    </source>
</evidence>
<dbReference type="PANTHER" id="PTHR34190">
    <property type="entry name" value="EXPRESSED PROTEIN"/>
    <property type="match status" value="1"/>
</dbReference>
<reference evidence="3" key="1">
    <citation type="submission" date="2025-08" db="UniProtKB">
        <authorList>
            <consortium name="RefSeq"/>
        </authorList>
    </citation>
    <scope>IDENTIFICATION</scope>
    <source>
        <tissue evidence="3">Leaf</tissue>
    </source>
</reference>
<name>A0A8B8PPT2_9MYRT</name>
<evidence type="ECO:0000313" key="2">
    <source>
        <dbReference type="Proteomes" id="UP000827889"/>
    </source>
</evidence>
<dbReference type="KEGG" id="rarg:115745408"/>
<dbReference type="OrthoDB" id="1225832at2759"/>